<dbReference type="STRING" id="412690.SAMN04489834_1904"/>
<organism evidence="3 4">
    <name type="scientific">Microterricola viridarii</name>
    <dbReference type="NCBI Taxonomy" id="412690"/>
    <lineage>
        <taxon>Bacteria</taxon>
        <taxon>Bacillati</taxon>
        <taxon>Actinomycetota</taxon>
        <taxon>Actinomycetes</taxon>
        <taxon>Micrococcales</taxon>
        <taxon>Microbacteriaceae</taxon>
        <taxon>Microterricola</taxon>
    </lineage>
</organism>
<keyword evidence="4" id="KW-1185">Reference proteome</keyword>
<dbReference type="AlphaFoldDB" id="A0A1H1U286"/>
<dbReference type="Proteomes" id="UP000181956">
    <property type="component" value="Chromosome I"/>
</dbReference>
<keyword evidence="1" id="KW-0812">Transmembrane</keyword>
<keyword evidence="1" id="KW-1133">Transmembrane helix</keyword>
<evidence type="ECO:0000259" key="2">
    <source>
        <dbReference type="Pfam" id="PF25362"/>
    </source>
</evidence>
<feature type="domain" description="PH" evidence="2">
    <location>
        <begin position="41"/>
        <end position="163"/>
    </location>
</feature>
<gene>
    <name evidence="3" type="ORF">SAMN04489834_1904</name>
</gene>
<evidence type="ECO:0000313" key="3">
    <source>
        <dbReference type="EMBL" id="SDS66655.1"/>
    </source>
</evidence>
<protein>
    <recommendedName>
        <fullName evidence="2">PH domain-containing protein</fullName>
    </recommendedName>
</protein>
<proteinExistence type="predicted"/>
<reference evidence="4" key="1">
    <citation type="submission" date="2016-10" db="EMBL/GenBank/DDBJ databases">
        <authorList>
            <person name="Varghese N."/>
            <person name="Submissions S."/>
        </authorList>
    </citation>
    <scope>NUCLEOTIDE SEQUENCE [LARGE SCALE GENOMIC DNA]</scope>
    <source>
        <strain evidence="4">DSM 21772</strain>
    </source>
</reference>
<evidence type="ECO:0000313" key="4">
    <source>
        <dbReference type="Proteomes" id="UP000181956"/>
    </source>
</evidence>
<feature type="transmembrane region" description="Helical" evidence="1">
    <location>
        <begin position="6"/>
        <end position="24"/>
    </location>
</feature>
<name>A0A1H1U286_9MICO</name>
<keyword evidence="1" id="KW-0472">Membrane</keyword>
<dbReference type="RefSeq" id="WP_083363820.1">
    <property type="nucleotide sequence ID" value="NZ_LT629742.1"/>
</dbReference>
<dbReference type="EMBL" id="LT629742">
    <property type="protein sequence ID" value="SDS66655.1"/>
    <property type="molecule type" value="Genomic_DNA"/>
</dbReference>
<dbReference type="OrthoDB" id="3826692at2"/>
<dbReference type="InterPro" id="IPR057446">
    <property type="entry name" value="PH_bac"/>
</dbReference>
<accession>A0A1H1U286</accession>
<evidence type="ECO:0000256" key="1">
    <source>
        <dbReference type="SAM" id="Phobius"/>
    </source>
</evidence>
<sequence>MSVERALLAALLVVIVVVLLLVMVRSWKRRGRRDQGLTAYPVPASAAAPSLSVRANYVATTRHELPLERLLPAGLRFRAQGTLAVAPDGLTIELDGGAPLFIPAGALRAVGESSWAIDRGVEQGGLCLVSWQMQGGQDGAATIADSYFRVIDAAERPRVLSAISTILPAVKPADANSEAPN</sequence>
<dbReference type="Pfam" id="PF25362">
    <property type="entry name" value="bPH_11"/>
    <property type="match status" value="1"/>
</dbReference>